<accession>A3LXI5</accession>
<dbReference type="Pfam" id="PF01529">
    <property type="entry name" value="DHHC"/>
    <property type="match status" value="1"/>
</dbReference>
<reference evidence="13 14" key="1">
    <citation type="journal article" date="2007" name="Nat. Biotechnol.">
        <title>Genome sequence of the lignocellulose-bioconverting and xylose-fermenting yeast Pichia stipitis.</title>
        <authorList>
            <person name="Jeffries T.W."/>
            <person name="Grigoriev I.V."/>
            <person name="Grimwood J."/>
            <person name="Laplaza J.M."/>
            <person name="Aerts A."/>
            <person name="Salamov A."/>
            <person name="Schmutz J."/>
            <person name="Lindquist E."/>
            <person name="Dehal P."/>
            <person name="Shapiro H."/>
            <person name="Jin Y.S."/>
            <person name="Passoth V."/>
            <person name="Richardson P.M."/>
        </authorList>
    </citation>
    <scope>NUCLEOTIDE SEQUENCE [LARGE SCALE GENOMIC DNA]</scope>
    <source>
        <strain evidence="14">ATCC 58785 / CBS 6054 / NBRC 10063 / NRRL Y-11545</strain>
    </source>
</reference>
<feature type="transmembrane region" description="Helical" evidence="11">
    <location>
        <begin position="213"/>
        <end position="239"/>
    </location>
</feature>
<sequence length="357" mass="41780">MEVTSDVQTRKLPFVYRFITNWLVTDPNIIDKYELYDKENQPKKNYQASRHQNVPYIYLLGGRWRTIRRKPINVMSIIILIVPMVLFLVFDAKWTWRHVSPSLVILFVYFWLLSMSFFITAAVADPGIVPRNIHLPSKITHSQIAQAPEEYFYTVTLPYHYGNDGVTVKYCSTCHIWRPPRTSHCSVCNCCIINHDHHCVFLNNCVGWRTYKYFLWFLLTSVTAAGLLIVISFVEVFHYRLVDNSSVHSFHQSIREHPVSLLLAIYGCLSVVYPLLLLVFHLFLTSNNITTREYLNYVHKHPSSDYINVYDSHSVIRNLYINWWGRASSVTLVKQSDTYQPGDIRFERVQPLSSFNA</sequence>
<evidence type="ECO:0000313" key="14">
    <source>
        <dbReference type="Proteomes" id="UP000002258"/>
    </source>
</evidence>
<dbReference type="GO" id="GO:0019706">
    <property type="term" value="F:protein-cysteine S-palmitoyltransferase activity"/>
    <property type="evidence" value="ECO:0007669"/>
    <property type="project" value="UniProtKB-EC"/>
</dbReference>
<dbReference type="InterPro" id="IPR039859">
    <property type="entry name" value="PFA4/ZDH16/20/ERF2-like"/>
</dbReference>
<comment type="domain">
    <text evidence="11">The DHHC domain is required for palmitoyltransferase activity.</text>
</comment>
<protein>
    <recommendedName>
        <fullName evidence="11">Palmitoyltransferase</fullName>
        <ecNumber evidence="11">2.3.1.225</ecNumber>
    </recommendedName>
</protein>
<dbReference type="PANTHER" id="PTHR22883">
    <property type="entry name" value="ZINC FINGER DHHC DOMAIN CONTAINING PROTEIN"/>
    <property type="match status" value="1"/>
</dbReference>
<dbReference type="InterPro" id="IPR001594">
    <property type="entry name" value="Palmitoyltrfase_DHHC"/>
</dbReference>
<comment type="subcellular location">
    <subcellularLocation>
        <location evidence="1">Endoplasmic reticulum membrane</location>
        <topology evidence="1">Multi-pass membrane protein</topology>
    </subcellularLocation>
</comment>
<organism evidence="13 14">
    <name type="scientific">Scheffersomyces stipitis (strain ATCC 58785 / CBS 6054 / NBRC 10063 / NRRL Y-11545)</name>
    <name type="common">Yeast</name>
    <name type="synonym">Pichia stipitis</name>
    <dbReference type="NCBI Taxonomy" id="322104"/>
    <lineage>
        <taxon>Eukaryota</taxon>
        <taxon>Fungi</taxon>
        <taxon>Dikarya</taxon>
        <taxon>Ascomycota</taxon>
        <taxon>Saccharomycotina</taxon>
        <taxon>Pichiomycetes</taxon>
        <taxon>Debaryomycetaceae</taxon>
        <taxon>Scheffersomyces</taxon>
    </lineage>
</organism>
<comment type="catalytic activity">
    <reaction evidence="10 11">
        <text>L-cysteinyl-[protein] + hexadecanoyl-CoA = S-hexadecanoyl-L-cysteinyl-[protein] + CoA</text>
        <dbReference type="Rhea" id="RHEA:36683"/>
        <dbReference type="Rhea" id="RHEA-COMP:10131"/>
        <dbReference type="Rhea" id="RHEA-COMP:11032"/>
        <dbReference type="ChEBI" id="CHEBI:29950"/>
        <dbReference type="ChEBI" id="CHEBI:57287"/>
        <dbReference type="ChEBI" id="CHEBI:57379"/>
        <dbReference type="ChEBI" id="CHEBI:74151"/>
        <dbReference type="EC" id="2.3.1.225"/>
    </reaction>
</comment>
<proteinExistence type="inferred from homology"/>
<evidence type="ECO:0000256" key="1">
    <source>
        <dbReference type="ARBA" id="ARBA00004477"/>
    </source>
</evidence>
<evidence type="ECO:0000256" key="10">
    <source>
        <dbReference type="ARBA" id="ARBA00048048"/>
    </source>
</evidence>
<dbReference type="InParanoid" id="A3LXI5"/>
<dbReference type="EMBL" id="CP000500">
    <property type="protein sequence ID" value="ABN67464.2"/>
    <property type="molecule type" value="Genomic_DNA"/>
</dbReference>
<dbReference type="AlphaFoldDB" id="A3LXI5"/>
<dbReference type="HOGENOM" id="CLU_047581_1_0_1"/>
<dbReference type="GO" id="GO:0005794">
    <property type="term" value="C:Golgi apparatus"/>
    <property type="evidence" value="ECO:0007669"/>
    <property type="project" value="TreeGrafter"/>
</dbReference>
<dbReference type="OMA" id="CGTCHIW"/>
<gene>
    <name evidence="13" type="ORF">PICST_32827</name>
</gene>
<dbReference type="STRING" id="322104.A3LXI5"/>
<feature type="transmembrane region" description="Helical" evidence="11">
    <location>
        <begin position="102"/>
        <end position="124"/>
    </location>
</feature>
<evidence type="ECO:0000256" key="3">
    <source>
        <dbReference type="ARBA" id="ARBA00022692"/>
    </source>
</evidence>
<dbReference type="GO" id="GO:0097038">
    <property type="term" value="C:perinuclear endoplasmic reticulum"/>
    <property type="evidence" value="ECO:0007669"/>
    <property type="project" value="EnsemblFungi"/>
</dbReference>
<keyword evidence="6" id="KW-0564">Palmitate</keyword>
<evidence type="ECO:0000256" key="8">
    <source>
        <dbReference type="ARBA" id="ARBA00023315"/>
    </source>
</evidence>
<dbReference type="FunCoup" id="A3LXI5">
    <property type="interactions" value="179"/>
</dbReference>
<dbReference type="PANTHER" id="PTHR22883:SF43">
    <property type="entry name" value="PALMITOYLTRANSFERASE APP"/>
    <property type="match status" value="1"/>
</dbReference>
<keyword evidence="2 11" id="KW-0808">Transferase</keyword>
<feature type="transmembrane region" description="Helical" evidence="11">
    <location>
        <begin position="259"/>
        <end position="284"/>
    </location>
</feature>
<evidence type="ECO:0000256" key="4">
    <source>
        <dbReference type="ARBA" id="ARBA00022989"/>
    </source>
</evidence>
<dbReference type="GeneID" id="4840293"/>
<dbReference type="KEGG" id="pic:PICST_32827"/>
<dbReference type="GO" id="GO:0031211">
    <property type="term" value="C:endoplasmic reticulum palmitoyltransferase complex"/>
    <property type="evidence" value="ECO:0007669"/>
    <property type="project" value="EnsemblFungi"/>
</dbReference>
<evidence type="ECO:0000256" key="2">
    <source>
        <dbReference type="ARBA" id="ARBA00022679"/>
    </source>
</evidence>
<keyword evidence="7" id="KW-0449">Lipoprotein</keyword>
<dbReference type="PROSITE" id="PS50216">
    <property type="entry name" value="DHHC"/>
    <property type="match status" value="1"/>
</dbReference>
<evidence type="ECO:0000256" key="6">
    <source>
        <dbReference type="ARBA" id="ARBA00023139"/>
    </source>
</evidence>
<evidence type="ECO:0000313" key="13">
    <source>
        <dbReference type="EMBL" id="ABN67464.2"/>
    </source>
</evidence>
<keyword evidence="5 11" id="KW-0472">Membrane</keyword>
<keyword evidence="8 11" id="KW-0012">Acyltransferase</keyword>
<evidence type="ECO:0000259" key="12">
    <source>
        <dbReference type="Pfam" id="PF01529"/>
    </source>
</evidence>
<dbReference type="GO" id="GO:0032541">
    <property type="term" value="C:cortical endoplasmic reticulum"/>
    <property type="evidence" value="ECO:0007669"/>
    <property type="project" value="EnsemblFungi"/>
</dbReference>
<keyword evidence="3 11" id="KW-0812">Transmembrane</keyword>
<dbReference type="RefSeq" id="XP_001385493.2">
    <property type="nucleotide sequence ID" value="XM_001385456.1"/>
</dbReference>
<name>A3LXI5_PICST</name>
<evidence type="ECO:0000256" key="9">
    <source>
        <dbReference type="ARBA" id="ARBA00023463"/>
    </source>
</evidence>
<keyword evidence="4 11" id="KW-1133">Transmembrane helix</keyword>
<dbReference type="OrthoDB" id="9909019at2759"/>
<dbReference type="Proteomes" id="UP000002258">
    <property type="component" value="Chromosome 6"/>
</dbReference>
<dbReference type="GO" id="GO:0005789">
    <property type="term" value="C:endoplasmic reticulum membrane"/>
    <property type="evidence" value="ECO:0007669"/>
    <property type="project" value="UniProtKB-SubCell"/>
</dbReference>
<feature type="domain" description="Palmitoyltransferase DHHC" evidence="12">
    <location>
        <begin position="169"/>
        <end position="297"/>
    </location>
</feature>
<dbReference type="EC" id="2.3.1.225" evidence="11"/>
<evidence type="ECO:0000256" key="7">
    <source>
        <dbReference type="ARBA" id="ARBA00023288"/>
    </source>
</evidence>
<dbReference type="GO" id="GO:0006612">
    <property type="term" value="P:protein targeting to membrane"/>
    <property type="evidence" value="ECO:0007669"/>
    <property type="project" value="EnsemblFungi"/>
</dbReference>
<comment type="similarity">
    <text evidence="9">Belongs to the DHHC palmitoyltransferase family. ERF2/ZDHHC9 subfamily.</text>
</comment>
<evidence type="ECO:0000256" key="5">
    <source>
        <dbReference type="ARBA" id="ARBA00023136"/>
    </source>
</evidence>
<keyword evidence="14" id="KW-1185">Reference proteome</keyword>
<evidence type="ECO:0000256" key="11">
    <source>
        <dbReference type="RuleBase" id="RU079119"/>
    </source>
</evidence>
<feature type="transmembrane region" description="Helical" evidence="11">
    <location>
        <begin position="72"/>
        <end position="90"/>
    </location>
</feature>
<dbReference type="eggNOG" id="KOG1311">
    <property type="taxonomic scope" value="Eukaryota"/>
</dbReference>